<dbReference type="EMBL" id="ML991782">
    <property type="protein sequence ID" value="KAF2236902.1"/>
    <property type="molecule type" value="Genomic_DNA"/>
</dbReference>
<dbReference type="PANTHER" id="PTHR34612">
    <property type="entry name" value="GH131_N DOMAIN-CONTAINING PROTEIN"/>
    <property type="match status" value="1"/>
</dbReference>
<sequence>MASRSFIKLLAFLPISFAEATCPLTMDNRFPINSTGASVDAGLLPFNSKYDLGEDQTWAQDLQFPSVPRSLFDGSDDKAFEVTISDESIFQGTQTGFRRTELLPQRAPGDASTDPLVNTTTSGVQTFHLSIMRDEIRSLNYSHEYYLSWLESADFSRDQFVVGTGTLFGNGDNVTTTQVAQTLYVRSNNVNADSQKTLWQTPFTTETWHNVGLTLDFTRNTVQVFYSKNSAPLTSQGPAVSNDLSGHGSFHVGLLKKPTGLGLTDITTQGFQESGINEGMIFGGVFEEDSSSGCVSLSSFG</sequence>
<reference evidence="3" key="1">
    <citation type="journal article" date="2020" name="Stud. Mycol.">
        <title>101 Dothideomycetes genomes: a test case for predicting lifestyles and emergence of pathogens.</title>
        <authorList>
            <person name="Haridas S."/>
            <person name="Albert R."/>
            <person name="Binder M."/>
            <person name="Bloem J."/>
            <person name="Labutti K."/>
            <person name="Salamov A."/>
            <person name="Andreopoulos B."/>
            <person name="Baker S."/>
            <person name="Barry K."/>
            <person name="Bills G."/>
            <person name="Bluhm B."/>
            <person name="Cannon C."/>
            <person name="Castanera R."/>
            <person name="Culley D."/>
            <person name="Daum C."/>
            <person name="Ezra D."/>
            <person name="Gonzalez J."/>
            <person name="Henrissat B."/>
            <person name="Kuo A."/>
            <person name="Liang C."/>
            <person name="Lipzen A."/>
            <person name="Lutzoni F."/>
            <person name="Magnuson J."/>
            <person name="Mondo S."/>
            <person name="Nolan M."/>
            <person name="Ohm R."/>
            <person name="Pangilinan J."/>
            <person name="Park H.-J."/>
            <person name="Ramirez L."/>
            <person name="Alfaro M."/>
            <person name="Sun H."/>
            <person name="Tritt A."/>
            <person name="Yoshinaga Y."/>
            <person name="Zwiers L.-H."/>
            <person name="Turgeon B."/>
            <person name="Goodwin S."/>
            <person name="Spatafora J."/>
            <person name="Crous P."/>
            <person name="Grigoriev I."/>
        </authorList>
    </citation>
    <scope>NUCLEOTIDE SEQUENCE</scope>
    <source>
        <strain evidence="3">Tuck. ex Michener</strain>
    </source>
</reference>
<evidence type="ECO:0000313" key="4">
    <source>
        <dbReference type="Proteomes" id="UP000800092"/>
    </source>
</evidence>
<dbReference type="AlphaFoldDB" id="A0A6A6HG76"/>
<keyword evidence="3" id="KW-0378">Hydrolase</keyword>
<proteinExistence type="predicted"/>
<evidence type="ECO:0000259" key="2">
    <source>
        <dbReference type="Pfam" id="PF18271"/>
    </source>
</evidence>
<organism evidence="3 4">
    <name type="scientific">Viridothelium virens</name>
    <name type="common">Speckled blister lichen</name>
    <name type="synonym">Trypethelium virens</name>
    <dbReference type="NCBI Taxonomy" id="1048519"/>
    <lineage>
        <taxon>Eukaryota</taxon>
        <taxon>Fungi</taxon>
        <taxon>Dikarya</taxon>
        <taxon>Ascomycota</taxon>
        <taxon>Pezizomycotina</taxon>
        <taxon>Dothideomycetes</taxon>
        <taxon>Dothideomycetes incertae sedis</taxon>
        <taxon>Trypetheliales</taxon>
        <taxon>Trypetheliaceae</taxon>
        <taxon>Viridothelium</taxon>
    </lineage>
</organism>
<keyword evidence="4" id="KW-1185">Reference proteome</keyword>
<evidence type="ECO:0000313" key="3">
    <source>
        <dbReference type="EMBL" id="KAF2236902.1"/>
    </source>
</evidence>
<dbReference type="Proteomes" id="UP000800092">
    <property type="component" value="Unassembled WGS sequence"/>
</dbReference>
<dbReference type="GO" id="GO:0016787">
    <property type="term" value="F:hydrolase activity"/>
    <property type="evidence" value="ECO:0007669"/>
    <property type="project" value="UniProtKB-KW"/>
</dbReference>
<keyword evidence="1" id="KW-0732">Signal</keyword>
<accession>A0A6A6HG76</accession>
<dbReference type="InterPro" id="IPR041524">
    <property type="entry name" value="GH131_N"/>
</dbReference>
<dbReference type="Pfam" id="PF18271">
    <property type="entry name" value="GH131_N"/>
    <property type="match status" value="1"/>
</dbReference>
<feature type="domain" description="Glycoside hydrolase 131 catalytic N-terminal" evidence="2">
    <location>
        <begin position="26"/>
        <end position="293"/>
    </location>
</feature>
<gene>
    <name evidence="3" type="ORF">EV356DRAFT_497164</name>
</gene>
<protein>
    <submittedName>
        <fullName evidence="3">Glycoside hydrolase family 131 protein</fullName>
    </submittedName>
</protein>
<name>A0A6A6HG76_VIRVR</name>
<dbReference type="PANTHER" id="PTHR34612:SF2">
    <property type="entry name" value="GLYCOSIDE HYDROLASE 131 CATALYTIC N-TERMINAL DOMAIN-CONTAINING PROTEIN"/>
    <property type="match status" value="1"/>
</dbReference>
<feature type="chain" id="PRO_5025494295" evidence="1">
    <location>
        <begin position="21"/>
        <end position="301"/>
    </location>
</feature>
<evidence type="ECO:0000256" key="1">
    <source>
        <dbReference type="SAM" id="SignalP"/>
    </source>
</evidence>
<dbReference type="Gene3D" id="2.60.120.1160">
    <property type="match status" value="1"/>
</dbReference>
<dbReference type="OrthoDB" id="5283326at2759"/>
<feature type="signal peptide" evidence="1">
    <location>
        <begin position="1"/>
        <end position="20"/>
    </location>
</feature>